<organism evidence="2 3">
    <name type="scientific">Powellomyces hirtus</name>
    <dbReference type="NCBI Taxonomy" id="109895"/>
    <lineage>
        <taxon>Eukaryota</taxon>
        <taxon>Fungi</taxon>
        <taxon>Fungi incertae sedis</taxon>
        <taxon>Chytridiomycota</taxon>
        <taxon>Chytridiomycota incertae sedis</taxon>
        <taxon>Chytridiomycetes</taxon>
        <taxon>Spizellomycetales</taxon>
        <taxon>Powellomycetaceae</taxon>
        <taxon>Powellomyces</taxon>
    </lineage>
</organism>
<protein>
    <submittedName>
        <fullName evidence="2">Uncharacterized protein</fullName>
    </submittedName>
</protein>
<keyword evidence="1" id="KW-1133">Transmembrane helix</keyword>
<keyword evidence="1" id="KW-0472">Membrane</keyword>
<accession>A0A507E2Q5</accession>
<evidence type="ECO:0000313" key="3">
    <source>
        <dbReference type="Proteomes" id="UP000318582"/>
    </source>
</evidence>
<comment type="caution">
    <text evidence="2">The sequence shown here is derived from an EMBL/GenBank/DDBJ whole genome shotgun (WGS) entry which is preliminary data.</text>
</comment>
<keyword evidence="1" id="KW-0812">Transmembrane</keyword>
<keyword evidence="3" id="KW-1185">Reference proteome</keyword>
<gene>
    <name evidence="2" type="ORF">PhCBS80983_g03182</name>
</gene>
<feature type="transmembrane region" description="Helical" evidence="1">
    <location>
        <begin position="21"/>
        <end position="41"/>
    </location>
</feature>
<sequence length="540" mass="60317">MSFKLPTLSRPRRINFRSTRTLRLVLLILIIVKGLHVVWTWPRNRFSLWGNQATTTTPLWNTLPGTTGLEGNAGRYWRPRPTLKRTLAKPTPLCLVTMWESGSLPDYIRTSLDSFGAARQGEGDDAFAELYFFFPPSMSIRALKTLYGGEANWPANVHAVDIGDVHEDWKREGWQGFVGDHLCRLYGVERMSEECVNLGKMVDKRFAEGGNPLVQLRPVYGELFAPWISTSRCSSWAWADLDTVWGDLGGLLNAPLYLTQTDVFTIGFGDENRVYTRGQLTGFNQHKTPGVNTVWRKCSDLATIAAATAFFGRDGWAALDEGCTTRAVIESGLTLTAVPIQEADWGAALVRFENGILLACRIKENTPENRNLCRTAMRDRARALGTPNRISPFKVEPTASTPLVLEQPAGWNTTCSGWLPLEDTYCVRDGTLWDRNAVWAQIITDRGISAATRSVEYKHPPALDPRTIRVPVPSSTSTAELEILEAVVFHMQSWKKRLNVTDHPLELNARALRDNTAAIEVFDDVVDGRSNGVTIRVVEP</sequence>
<evidence type="ECO:0000256" key="1">
    <source>
        <dbReference type="SAM" id="Phobius"/>
    </source>
</evidence>
<reference evidence="2 3" key="1">
    <citation type="journal article" date="2019" name="Sci. Rep.">
        <title>Comparative genomics of chytrid fungi reveal insights into the obligate biotrophic and pathogenic lifestyle of Synchytrium endobioticum.</title>
        <authorList>
            <person name="van de Vossenberg B.T.L.H."/>
            <person name="Warris S."/>
            <person name="Nguyen H.D.T."/>
            <person name="van Gent-Pelzer M.P.E."/>
            <person name="Joly D.L."/>
            <person name="van de Geest H.C."/>
            <person name="Bonants P.J.M."/>
            <person name="Smith D.S."/>
            <person name="Levesque C.A."/>
            <person name="van der Lee T.A.J."/>
        </authorList>
    </citation>
    <scope>NUCLEOTIDE SEQUENCE [LARGE SCALE GENOMIC DNA]</scope>
    <source>
        <strain evidence="2 3">CBS 809.83</strain>
    </source>
</reference>
<name>A0A507E2Q5_9FUNG</name>
<dbReference type="AlphaFoldDB" id="A0A507E2Q5"/>
<evidence type="ECO:0000313" key="2">
    <source>
        <dbReference type="EMBL" id="TPX58359.1"/>
    </source>
</evidence>
<dbReference type="Proteomes" id="UP000318582">
    <property type="component" value="Unassembled WGS sequence"/>
</dbReference>
<dbReference type="EMBL" id="QEAQ01000037">
    <property type="protein sequence ID" value="TPX58359.1"/>
    <property type="molecule type" value="Genomic_DNA"/>
</dbReference>
<proteinExistence type="predicted"/>